<name>A0A3R9HRV6_STRMT</name>
<sequence length="441" mass="49939">MKDFKIGKKSFLRVDRANPCPICQKPDWCFLASDFKKAYCCRQLDEEKPSLAGATEYIIDGTSAKDVQIVEIPQLESAPANILHKVYSLVIGVFGLSDEHLTHLMISRGFTLDQTYLRGYTSFTAMTMKKQIKTREQIGDKTVGKTIWEDLFEQNGLPRDAWKGVAGFWYDTKNQTPIFMPTHFGIFIPNRNEFGQIIGGQIRVDEDSMQYRAEVNSNWKDKARVIVKSDGKGEIQYTIYMFPDYDVYSQGVTSKKQLTFPNGLSFKIKSSAKYVWLSTSSKEYGCGAKNVPHYAFPDNVLAQAKFDNDGNGLVKLVELCENVIVTEGLLKGDIIATQVPTSRLAKLGSTLVIAMAGVNSWKKVAYNLKSKTTFAKVYLAFDSDFKDNDAVFNYLKQIIEYIRQQDKNKDVFVFTWEVGKGLDDFLLSKEAMTHVVQAHKF</sequence>
<dbReference type="RefSeq" id="WP_125448078.1">
    <property type="nucleotide sequence ID" value="NZ_RJNH01000013.1"/>
</dbReference>
<reference evidence="2 3" key="1">
    <citation type="submission" date="2018-11" db="EMBL/GenBank/DDBJ databases">
        <title>Species Designations Belie Phenotypic and Genotypic Heterogeneity in Oral Streptococci.</title>
        <authorList>
            <person name="Velsko I."/>
        </authorList>
    </citation>
    <scope>NUCLEOTIDE SEQUENCE [LARGE SCALE GENOMIC DNA]</scope>
    <source>
        <strain evidence="2 3">BCC15</strain>
    </source>
</reference>
<feature type="domain" description="DUF3854" evidence="1">
    <location>
        <begin position="352"/>
        <end position="429"/>
    </location>
</feature>
<dbReference type="Proteomes" id="UP000278653">
    <property type="component" value="Unassembled WGS sequence"/>
</dbReference>
<proteinExistence type="predicted"/>
<protein>
    <recommendedName>
        <fullName evidence="1">DUF3854 domain-containing protein</fullName>
    </recommendedName>
</protein>
<dbReference type="InterPro" id="IPR034154">
    <property type="entry name" value="TOPRIM_DnaG/twinkle"/>
</dbReference>
<comment type="caution">
    <text evidence="2">The sequence shown here is derived from an EMBL/GenBank/DDBJ whole genome shotgun (WGS) entry which is preliminary data.</text>
</comment>
<evidence type="ECO:0000313" key="2">
    <source>
        <dbReference type="EMBL" id="RSI59633.1"/>
    </source>
</evidence>
<dbReference type="CDD" id="cd01029">
    <property type="entry name" value="TOPRIM_primases"/>
    <property type="match status" value="1"/>
</dbReference>
<dbReference type="InterPro" id="IPR024385">
    <property type="entry name" value="DUF3854"/>
</dbReference>
<dbReference type="AlphaFoldDB" id="A0A3R9HRV6"/>
<organism evidence="2 3">
    <name type="scientific">Streptococcus mitis</name>
    <dbReference type="NCBI Taxonomy" id="28037"/>
    <lineage>
        <taxon>Bacteria</taxon>
        <taxon>Bacillati</taxon>
        <taxon>Bacillota</taxon>
        <taxon>Bacilli</taxon>
        <taxon>Lactobacillales</taxon>
        <taxon>Streptococcaceae</taxon>
        <taxon>Streptococcus</taxon>
        <taxon>Streptococcus mitis group</taxon>
    </lineage>
</organism>
<accession>A0A3R9HRV6</accession>
<evidence type="ECO:0000259" key="1">
    <source>
        <dbReference type="Pfam" id="PF12965"/>
    </source>
</evidence>
<dbReference type="EMBL" id="RJNH01000013">
    <property type="protein sequence ID" value="RSI59633.1"/>
    <property type="molecule type" value="Genomic_DNA"/>
</dbReference>
<gene>
    <name evidence="2" type="ORF">D8865_09170</name>
</gene>
<evidence type="ECO:0000313" key="3">
    <source>
        <dbReference type="Proteomes" id="UP000278653"/>
    </source>
</evidence>
<dbReference type="Pfam" id="PF12965">
    <property type="entry name" value="DUF3854"/>
    <property type="match status" value="1"/>
</dbReference>